<accession>A0ABX8ZN73</accession>
<dbReference type="EMBL" id="CP081295">
    <property type="protein sequence ID" value="QZD90458.1"/>
    <property type="molecule type" value="Genomic_DNA"/>
</dbReference>
<dbReference type="RefSeq" id="WP_221425926.1">
    <property type="nucleotide sequence ID" value="NZ_CP081295.1"/>
</dbReference>
<name>A0ABX8ZN73_9SPHN</name>
<protein>
    <recommendedName>
        <fullName evidence="3">Lipoprotein</fullName>
    </recommendedName>
</protein>
<evidence type="ECO:0000313" key="1">
    <source>
        <dbReference type="EMBL" id="QZD90458.1"/>
    </source>
</evidence>
<gene>
    <name evidence="1" type="ORF">K3148_03435</name>
</gene>
<sequence>MRSILSCAVLGLALAGCQSGEGAPASGPTEAFSAIEPSEIIYLTGTEPFWGGEVKGDQALYTTPENQDGSRFEVTRFAGNNGLALTGLVDDRNFDLTVTPGECSDGMSDRTYPYTATLRIGEEQREGCAWTDRQPFDGPQRP</sequence>
<keyword evidence="2" id="KW-1185">Reference proteome</keyword>
<dbReference type="Proteomes" id="UP000824281">
    <property type="component" value="Chromosome"/>
</dbReference>
<organism evidence="1 2">
    <name type="scientific">Qipengyuania aurantiaca</name>
    <dbReference type="NCBI Taxonomy" id="2867233"/>
    <lineage>
        <taxon>Bacteria</taxon>
        <taxon>Pseudomonadati</taxon>
        <taxon>Pseudomonadota</taxon>
        <taxon>Alphaproteobacteria</taxon>
        <taxon>Sphingomonadales</taxon>
        <taxon>Erythrobacteraceae</taxon>
        <taxon>Qipengyuania</taxon>
    </lineage>
</organism>
<proteinExistence type="predicted"/>
<dbReference type="PROSITE" id="PS51257">
    <property type="entry name" value="PROKAR_LIPOPROTEIN"/>
    <property type="match status" value="1"/>
</dbReference>
<reference evidence="1 2" key="1">
    <citation type="submission" date="2021-08" db="EMBL/GenBank/DDBJ databases">
        <title>Comparative Genomics Analysis of the Genus Qipengyuania Reveals Extensive Genetic Diversity and Metabolic Versatility, Including the Description of Fifteen Novel Species.</title>
        <authorList>
            <person name="Liu Y."/>
        </authorList>
    </citation>
    <scope>NUCLEOTIDE SEQUENCE [LARGE SCALE GENOMIC DNA]</scope>
    <source>
        <strain evidence="1 2">1NDH13</strain>
    </source>
</reference>
<evidence type="ECO:0000313" key="2">
    <source>
        <dbReference type="Proteomes" id="UP000824281"/>
    </source>
</evidence>
<evidence type="ECO:0008006" key="3">
    <source>
        <dbReference type="Google" id="ProtNLM"/>
    </source>
</evidence>